<keyword evidence="3" id="KW-1185">Reference proteome</keyword>
<dbReference type="Gene3D" id="3.40.50.1110">
    <property type="entry name" value="SGNH hydrolase"/>
    <property type="match status" value="1"/>
</dbReference>
<evidence type="ECO:0008006" key="4">
    <source>
        <dbReference type="Google" id="ProtNLM"/>
    </source>
</evidence>
<gene>
    <name evidence="2" type="ORF">GCL57_03990</name>
</gene>
<dbReference type="EMBL" id="WFLN01000005">
    <property type="protein sequence ID" value="KAB8031811.1"/>
    <property type="molecule type" value="Genomic_DNA"/>
</dbReference>
<protein>
    <recommendedName>
        <fullName evidence="4">Phospholipase/lecithinase/hemolysin</fullName>
    </recommendedName>
</protein>
<accession>A0A833JFV1</accession>
<dbReference type="Proteomes" id="UP000442694">
    <property type="component" value="Unassembled WGS sequence"/>
</dbReference>
<dbReference type="CDD" id="cd01846">
    <property type="entry name" value="fatty_acyltransferase_like"/>
    <property type="match status" value="1"/>
</dbReference>
<evidence type="ECO:0000256" key="1">
    <source>
        <dbReference type="ARBA" id="ARBA00022801"/>
    </source>
</evidence>
<dbReference type="InterPro" id="IPR051058">
    <property type="entry name" value="GDSL_Est/Lipase"/>
</dbReference>
<dbReference type="InterPro" id="IPR036514">
    <property type="entry name" value="SGNH_hydro_sf"/>
</dbReference>
<dbReference type="InterPro" id="IPR001087">
    <property type="entry name" value="GDSL"/>
</dbReference>
<dbReference type="PANTHER" id="PTHR45648:SF22">
    <property type="entry name" value="GDSL LIPASE_ACYLHYDROLASE FAMILY PROTEIN (AFU_ORTHOLOGUE AFUA_4G14700)"/>
    <property type="match status" value="1"/>
</dbReference>
<sequence>MLKKFISILVLILFFNFTFAHGSEIKNVIIFGDSLSDNGNYFLASKSSINPMPLPPYYKGRATNGLVWAEYFTKSIQANLVDNAYLGALTSGNNPRYPSAVPLISQLDTYLNKLKSGKIDLSKTLFVVWAGSNNIFTMDFNEPRATLKSLWNLSFDVINSVKILKESGAKNILVSNLPDLGKIALNTDIEEYKKMSFFLTAVSKTENYVIKSGILRINEANKDKEFKLIFFDAEDMLTQIKKNPKKYNIKNIENACYVGVPSFPAKPNVACKNPQDYLFWDLVHPSTKIHCFAAIEIQKKLAENKLVKMPTADEIKKCENI</sequence>
<dbReference type="RefSeq" id="WP_152211987.1">
    <property type="nucleotide sequence ID" value="NZ_WFLN01000005.1"/>
</dbReference>
<organism evidence="2 3">
    <name type="scientific">Fluviispira multicolorata</name>
    <dbReference type="NCBI Taxonomy" id="2654512"/>
    <lineage>
        <taxon>Bacteria</taxon>
        <taxon>Pseudomonadati</taxon>
        <taxon>Bdellovibrionota</taxon>
        <taxon>Oligoflexia</taxon>
        <taxon>Silvanigrellales</taxon>
        <taxon>Silvanigrellaceae</taxon>
        <taxon>Fluviispira</taxon>
    </lineage>
</organism>
<reference evidence="2 3" key="1">
    <citation type="submission" date="2019-10" db="EMBL/GenBank/DDBJ databases">
        <title>New genus of Silvanigrellaceae.</title>
        <authorList>
            <person name="Pitt A."/>
            <person name="Hahn M.W."/>
        </authorList>
    </citation>
    <scope>NUCLEOTIDE SEQUENCE [LARGE SCALE GENOMIC DNA]</scope>
    <source>
        <strain evidence="2 3">33A1-SZDP</strain>
    </source>
</reference>
<dbReference type="SUPFAM" id="SSF52266">
    <property type="entry name" value="SGNH hydrolase"/>
    <property type="match status" value="1"/>
</dbReference>
<proteinExistence type="predicted"/>
<evidence type="ECO:0000313" key="2">
    <source>
        <dbReference type="EMBL" id="KAB8031811.1"/>
    </source>
</evidence>
<dbReference type="GO" id="GO:0016788">
    <property type="term" value="F:hydrolase activity, acting on ester bonds"/>
    <property type="evidence" value="ECO:0007669"/>
    <property type="project" value="InterPro"/>
</dbReference>
<comment type="caution">
    <text evidence="2">The sequence shown here is derived from an EMBL/GenBank/DDBJ whole genome shotgun (WGS) entry which is preliminary data.</text>
</comment>
<dbReference type="AlphaFoldDB" id="A0A833JFV1"/>
<evidence type="ECO:0000313" key="3">
    <source>
        <dbReference type="Proteomes" id="UP000442694"/>
    </source>
</evidence>
<keyword evidence="1" id="KW-0378">Hydrolase</keyword>
<name>A0A833JFV1_9BACT</name>
<dbReference type="Pfam" id="PF00657">
    <property type="entry name" value="Lipase_GDSL"/>
    <property type="match status" value="1"/>
</dbReference>
<dbReference type="PANTHER" id="PTHR45648">
    <property type="entry name" value="GDSL LIPASE/ACYLHYDROLASE FAMILY PROTEIN (AFU_ORTHOLOGUE AFUA_4G14700)"/>
    <property type="match status" value="1"/>
</dbReference>